<keyword evidence="3" id="KW-1185">Reference proteome</keyword>
<sequence length="345" mass="37943">MAAQFSQSPEKQASISSFFYRQITFKPAEVHGVSLQGKTAIVTGSNTGVGLETSRQLLALGLSKLILAVRDEDKGKAAAAKLSSDQSFTKGVVIEVWKLDLSVYESIVAFVERTKSLERIDNVILNAGIAPATNRLNEHTGHSETIQVNYLSTALLAILLLPVIKTKRAYQSQPSRITFVSSEVASWTSFKQRNESPLLTVFDKPGKIDMLDQMFVSKLLGQFFIYDLANIVPPSVALINSTSPATGYDSEFNREHDRTFVGAIAKTIIKLYGNKTSVGARIVTDAAVNHGDETHGGFLSFQRLVPMAPIIYTDEGRKVSEQLWKETIAELSFANVEEILKDIRN</sequence>
<evidence type="ECO:0000256" key="1">
    <source>
        <dbReference type="ARBA" id="ARBA00023002"/>
    </source>
</evidence>
<dbReference type="InterPro" id="IPR002347">
    <property type="entry name" value="SDR_fam"/>
</dbReference>
<protein>
    <submittedName>
        <fullName evidence="2">Short chain dehydrogenase sol3</fullName>
    </submittedName>
</protein>
<keyword evidence="1" id="KW-0560">Oxidoreductase</keyword>
<reference evidence="2 3" key="1">
    <citation type="submission" date="2018-05" db="EMBL/GenBank/DDBJ databases">
        <title>Whole genome sequencing for identification of molecular markers to develop diagnostic detection tools for the regulated plant pathogen Lachnellula willkommii.</title>
        <authorList>
            <person name="Giroux E."/>
            <person name="Bilodeau G."/>
        </authorList>
    </citation>
    <scope>NUCLEOTIDE SEQUENCE [LARGE SCALE GENOMIC DNA]</scope>
    <source>
        <strain evidence="2 3">CBS 625.97</strain>
    </source>
</reference>
<dbReference type="SUPFAM" id="SSF51735">
    <property type="entry name" value="NAD(P)-binding Rossmann-fold domains"/>
    <property type="match status" value="1"/>
</dbReference>
<gene>
    <name evidence="2" type="primary">sol3_5</name>
    <name evidence="2" type="ORF">LCER1_G002948</name>
</gene>
<dbReference type="OrthoDB" id="542013at2759"/>
<dbReference type="AlphaFoldDB" id="A0A7D8URY5"/>
<dbReference type="Gene3D" id="3.40.50.720">
    <property type="entry name" value="NAD(P)-binding Rossmann-like Domain"/>
    <property type="match status" value="1"/>
</dbReference>
<dbReference type="InterPro" id="IPR036291">
    <property type="entry name" value="NAD(P)-bd_dom_sf"/>
</dbReference>
<organism evidence="2 3">
    <name type="scientific">Lachnellula cervina</name>
    <dbReference type="NCBI Taxonomy" id="1316786"/>
    <lineage>
        <taxon>Eukaryota</taxon>
        <taxon>Fungi</taxon>
        <taxon>Dikarya</taxon>
        <taxon>Ascomycota</taxon>
        <taxon>Pezizomycotina</taxon>
        <taxon>Leotiomycetes</taxon>
        <taxon>Helotiales</taxon>
        <taxon>Lachnaceae</taxon>
        <taxon>Lachnellula</taxon>
    </lineage>
</organism>
<proteinExistence type="predicted"/>
<evidence type="ECO:0000313" key="2">
    <source>
        <dbReference type="EMBL" id="TVY56260.1"/>
    </source>
</evidence>
<accession>A0A7D8URY5</accession>
<dbReference type="PANTHER" id="PTHR43157:SF31">
    <property type="entry name" value="PHOSPHATIDYLINOSITOL-GLYCAN BIOSYNTHESIS CLASS F PROTEIN"/>
    <property type="match status" value="1"/>
</dbReference>
<dbReference type="Pfam" id="PF00106">
    <property type="entry name" value="adh_short"/>
    <property type="match status" value="1"/>
</dbReference>
<dbReference type="PANTHER" id="PTHR43157">
    <property type="entry name" value="PHOSPHATIDYLINOSITOL-GLYCAN BIOSYNTHESIS CLASS F PROTEIN-RELATED"/>
    <property type="match status" value="1"/>
</dbReference>
<evidence type="ECO:0000313" key="3">
    <source>
        <dbReference type="Proteomes" id="UP000481288"/>
    </source>
</evidence>
<comment type="caution">
    <text evidence="2">The sequence shown here is derived from an EMBL/GenBank/DDBJ whole genome shotgun (WGS) entry which is preliminary data.</text>
</comment>
<dbReference type="EMBL" id="QGMG01000174">
    <property type="protein sequence ID" value="TVY56260.1"/>
    <property type="molecule type" value="Genomic_DNA"/>
</dbReference>
<dbReference type="Proteomes" id="UP000481288">
    <property type="component" value="Unassembled WGS sequence"/>
</dbReference>
<name>A0A7D8URY5_9HELO</name>
<dbReference type="GO" id="GO:0016491">
    <property type="term" value="F:oxidoreductase activity"/>
    <property type="evidence" value="ECO:0007669"/>
    <property type="project" value="UniProtKB-KW"/>
</dbReference>